<dbReference type="Pfam" id="PF00586">
    <property type="entry name" value="AIRS"/>
    <property type="match status" value="2"/>
</dbReference>
<dbReference type="SUPFAM" id="SSF56042">
    <property type="entry name" value="PurM C-terminal domain-like"/>
    <property type="match status" value="2"/>
</dbReference>
<dbReference type="GO" id="GO:0006189">
    <property type="term" value="P:'de novo' IMP biosynthetic process"/>
    <property type="evidence" value="ECO:0007669"/>
    <property type="project" value="UniProtKB-UniRule"/>
</dbReference>
<evidence type="ECO:0000256" key="4">
    <source>
        <dbReference type="ARBA" id="ARBA00022741"/>
    </source>
</evidence>
<dbReference type="InterPro" id="IPR041609">
    <property type="entry name" value="PurL_linker"/>
</dbReference>
<dbReference type="GO" id="GO:0005737">
    <property type="term" value="C:cytoplasm"/>
    <property type="evidence" value="ECO:0007669"/>
    <property type="project" value="UniProtKB-SubCell"/>
</dbReference>
<dbReference type="CDD" id="cd02203">
    <property type="entry name" value="PurL_repeat1"/>
    <property type="match status" value="1"/>
</dbReference>
<comment type="pathway">
    <text evidence="8">Purine metabolism; IMP biosynthesis via de novo pathway; 5-amino-1-(5-phospho-D-ribosyl)imidazole from N(2)-formyl-N(1)-(5-phospho-D-ribosyl)glycinamide: step 1/2.</text>
</comment>
<dbReference type="GO" id="GO:0005524">
    <property type="term" value="F:ATP binding"/>
    <property type="evidence" value="ECO:0007669"/>
    <property type="project" value="UniProtKB-UniRule"/>
</dbReference>
<dbReference type="NCBIfam" id="TIGR01736">
    <property type="entry name" value="FGAM_synth_II"/>
    <property type="match status" value="1"/>
</dbReference>
<evidence type="ECO:0000256" key="5">
    <source>
        <dbReference type="ARBA" id="ARBA00022755"/>
    </source>
</evidence>
<feature type="domain" description="PurM-like N-terminal" evidence="9">
    <location>
        <begin position="73"/>
        <end position="192"/>
    </location>
</feature>
<comment type="subunit">
    <text evidence="8">Monomer. Part of the FGAM synthase complex composed of 1 PurL, 1 PurQ and 2 PurS subunits.</text>
</comment>
<dbReference type="PANTHER" id="PTHR43555:SF1">
    <property type="entry name" value="PHOSPHORIBOSYLFORMYLGLYCINAMIDINE SYNTHASE SUBUNIT PURL"/>
    <property type="match status" value="1"/>
</dbReference>
<dbReference type="PIRSF" id="PIRSF001587">
    <property type="entry name" value="FGAM_synthase_II"/>
    <property type="match status" value="1"/>
</dbReference>
<keyword evidence="3 8" id="KW-0479">Metal-binding</keyword>
<dbReference type="Gene3D" id="3.30.1330.10">
    <property type="entry name" value="PurM-like, N-terminal domain"/>
    <property type="match status" value="2"/>
</dbReference>
<comment type="function">
    <text evidence="8">Part of the phosphoribosylformylglycinamidine synthase complex involved in the purines biosynthetic pathway. Catalyzes the ATP-dependent conversion of formylglycinamide ribonucleotide (FGAR) and glutamine to yield formylglycinamidine ribonucleotide (FGAM) and glutamate. The FGAM synthase complex is composed of three subunits. PurQ produces an ammonia molecule by converting glutamine to glutamate. PurL transfers the ammonia molecule to FGAR to form FGAM in an ATP-dependent manner. PurS interacts with PurQ and PurL and is thought to assist in the transfer of the ammonia molecule from PurQ to PurL.</text>
</comment>
<dbReference type="InterPro" id="IPR036676">
    <property type="entry name" value="PurM-like_C_sf"/>
</dbReference>
<dbReference type="FunFam" id="3.30.1330.10:FF:000004">
    <property type="entry name" value="Phosphoribosylformylglycinamidine synthase subunit PurL"/>
    <property type="match status" value="1"/>
</dbReference>
<feature type="binding site" evidence="8">
    <location>
        <position position="531"/>
    </location>
    <ligand>
        <name>ATP</name>
        <dbReference type="ChEBI" id="CHEBI:30616"/>
    </ligand>
</feature>
<evidence type="ECO:0000256" key="2">
    <source>
        <dbReference type="ARBA" id="ARBA00022598"/>
    </source>
</evidence>
<feature type="binding site" evidence="8">
    <location>
        <position position="534"/>
    </location>
    <ligand>
        <name>substrate</name>
    </ligand>
</feature>
<feature type="domain" description="PurM-like C-terminal" evidence="10">
    <location>
        <begin position="569"/>
        <end position="698"/>
    </location>
</feature>
<dbReference type="EMBL" id="CP049811">
    <property type="protein sequence ID" value="QIK41320.1"/>
    <property type="molecule type" value="Genomic_DNA"/>
</dbReference>
<dbReference type="GO" id="GO:0000287">
    <property type="term" value="F:magnesium ion binding"/>
    <property type="evidence" value="ECO:0007669"/>
    <property type="project" value="UniProtKB-UniRule"/>
</dbReference>
<keyword evidence="13" id="KW-1185">Reference proteome</keyword>
<feature type="active site" description="Proton acceptor" evidence="8">
    <location>
        <position position="99"/>
    </location>
</feature>
<feature type="domain" description="PurM-like C-terminal" evidence="10">
    <location>
        <begin position="206"/>
        <end position="356"/>
    </location>
</feature>
<evidence type="ECO:0000313" key="13">
    <source>
        <dbReference type="Proteomes" id="UP000500791"/>
    </source>
</evidence>
<dbReference type="PANTHER" id="PTHR43555">
    <property type="entry name" value="PHOSPHORIBOSYLFORMYLGLYCINAMIDINE SYNTHASE SUBUNIT PURL"/>
    <property type="match status" value="1"/>
</dbReference>
<dbReference type="InterPro" id="IPR016188">
    <property type="entry name" value="PurM-like_N"/>
</dbReference>
<feature type="binding site" evidence="8">
    <location>
        <position position="532"/>
    </location>
    <ligand>
        <name>Mg(2+)</name>
        <dbReference type="ChEBI" id="CHEBI:18420"/>
        <label>1</label>
    </ligand>
</feature>
<feature type="domain" description="Phosphoribosylformylglycinamidine synthase linker" evidence="11">
    <location>
        <begin position="15"/>
        <end position="52"/>
    </location>
</feature>
<evidence type="ECO:0000256" key="7">
    <source>
        <dbReference type="ARBA" id="ARBA00022842"/>
    </source>
</evidence>
<dbReference type="Pfam" id="PF02769">
    <property type="entry name" value="AIRS_C"/>
    <property type="match status" value="2"/>
</dbReference>
<evidence type="ECO:0000256" key="8">
    <source>
        <dbReference type="HAMAP-Rule" id="MF_00420"/>
    </source>
</evidence>
<keyword evidence="4 8" id="KW-0547">Nucleotide-binding</keyword>
<evidence type="ECO:0000256" key="6">
    <source>
        <dbReference type="ARBA" id="ARBA00022840"/>
    </source>
</evidence>
<dbReference type="NCBIfam" id="NF002290">
    <property type="entry name" value="PRK01213.1"/>
    <property type="match status" value="1"/>
</dbReference>
<keyword evidence="5 8" id="KW-0658">Purine biosynthesis</keyword>
<comment type="similarity">
    <text evidence="8">Belongs to the FGAMS family.</text>
</comment>
<gene>
    <name evidence="8 12" type="primary">purL</name>
    <name evidence="12" type="ORF">G8E03_11385</name>
</gene>
<feature type="binding site" evidence="8">
    <location>
        <position position="244"/>
    </location>
    <ligand>
        <name>substrate</name>
    </ligand>
</feature>
<feature type="binding site" evidence="8">
    <location>
        <position position="121"/>
    </location>
    <ligand>
        <name>Mg(2+)</name>
        <dbReference type="ChEBI" id="CHEBI:18420"/>
        <label>2</label>
    </ligand>
</feature>
<comment type="subcellular location">
    <subcellularLocation>
        <location evidence="8">Cytoplasm</location>
    </subcellularLocation>
</comment>
<sequence>MSNDPAITPDLIAAHGLNDEEYQRILDLIGREPSFTELGIFSAMWNEHCSYKSSKKWLRTLPTTGPQVICGPGENAGVVDIGEGPDGQKMAVVFKMESHNHPSYIEPYQGAATGVGGILRDVFTMGARPIAAMNALSFGRVEHPRTRTLVNGVVEGVGGYGNAFGVPTVGGELRFHAAYDGNCLVNAFAAGLADADKIFYSAASGVGMPVVYLGAKTGRDGVGGATMASAEFDDTIEDKRPTVQVGDPFTEKRLMEATLELMATGAVISIQDMGAAGLTCSAVEMGDKGNLGVRLDLERVPVREENMTAYEMMLSESQERMLMVLLPAKEDEAKAVFDKWDLDFAIVGETIAEDRFLIVHNGEVKADLPLKALSGTAPEYDRPWVATPPAGPVGDVPEVDPAEALLGLAGSANYGSRAWVWQQYDTTVMADTVRAPGADAGVVRVHGTDKALAFTSDVTPRYCLANPVEGGKQAVAEAYRNLCATGATPLATTDNLNFGNPEKPQIMGQLVGCIEGIGAAVAALDMPIVSGNVSLYNETDGTGILPTPTIGAVGLLASLDDMIPTAPSDGDTLVLLGETRGHLGQSALLAELYQRIEGDAPPVDLTAERAHGELVRAAFAAGLIRAAHDLSDGGLALAASDMALAGDVGITLEGSGTGWWFGEDQARYLLATRDAEALVAMARSKGLPAKVVGQVGGGAVVLGSASVALADLRVASDTALPHRFG</sequence>
<feature type="binding site" evidence="8">
    <location>
        <position position="95"/>
    </location>
    <ligand>
        <name>ATP</name>
        <dbReference type="ChEBI" id="CHEBI:30616"/>
    </ligand>
</feature>
<dbReference type="Proteomes" id="UP000500791">
    <property type="component" value="Chromosome"/>
</dbReference>
<reference evidence="12 13" key="1">
    <citation type="submission" date="2020-03" db="EMBL/GenBank/DDBJ databases">
        <title>Complete genome sequence of Monaibacterium sp. ALG8 with diverse plasmids.</title>
        <authorList>
            <person name="Sun C."/>
        </authorList>
    </citation>
    <scope>NUCLEOTIDE SEQUENCE [LARGE SCALE GENOMIC DNA]</scope>
    <source>
        <strain evidence="12 13">ALG8</strain>
    </source>
</reference>
<proteinExistence type="inferred from homology"/>
<evidence type="ECO:0000259" key="9">
    <source>
        <dbReference type="Pfam" id="PF00586"/>
    </source>
</evidence>
<dbReference type="GO" id="GO:0004642">
    <property type="term" value="F:phosphoribosylformylglycinamidine synthase activity"/>
    <property type="evidence" value="ECO:0007669"/>
    <property type="project" value="UniProtKB-UniRule"/>
</dbReference>
<keyword evidence="1 8" id="KW-0963">Cytoplasm</keyword>
<keyword evidence="6 8" id="KW-0067">ATP-binding</keyword>
<dbReference type="Gene3D" id="3.90.650.10">
    <property type="entry name" value="PurM-like C-terminal domain"/>
    <property type="match status" value="2"/>
</dbReference>
<dbReference type="CDD" id="cd02204">
    <property type="entry name" value="PurL_repeat2"/>
    <property type="match status" value="1"/>
</dbReference>
<keyword evidence="2 8" id="KW-0436">Ligase</keyword>
<evidence type="ECO:0000313" key="12">
    <source>
        <dbReference type="EMBL" id="QIK41320.1"/>
    </source>
</evidence>
<comment type="catalytic activity">
    <reaction evidence="8">
        <text>N(2)-formyl-N(1)-(5-phospho-beta-D-ribosyl)glycinamide + L-glutamine + ATP + H2O = 2-formamido-N(1)-(5-O-phospho-beta-D-ribosyl)acetamidine + L-glutamate + ADP + phosphate + H(+)</text>
        <dbReference type="Rhea" id="RHEA:17129"/>
        <dbReference type="ChEBI" id="CHEBI:15377"/>
        <dbReference type="ChEBI" id="CHEBI:15378"/>
        <dbReference type="ChEBI" id="CHEBI:29985"/>
        <dbReference type="ChEBI" id="CHEBI:30616"/>
        <dbReference type="ChEBI" id="CHEBI:43474"/>
        <dbReference type="ChEBI" id="CHEBI:58359"/>
        <dbReference type="ChEBI" id="CHEBI:147286"/>
        <dbReference type="ChEBI" id="CHEBI:147287"/>
        <dbReference type="ChEBI" id="CHEBI:456216"/>
        <dbReference type="EC" id="6.3.5.3"/>
    </reaction>
</comment>
<dbReference type="EC" id="6.3.5.3" evidence="8"/>
<accession>A0A6G7VN29</accession>
<dbReference type="AlphaFoldDB" id="A0A6G7VN29"/>
<feature type="binding site" evidence="8">
    <location>
        <begin position="98"/>
        <end position="101"/>
    </location>
    <ligand>
        <name>substrate</name>
    </ligand>
</feature>
<dbReference type="Pfam" id="PF18072">
    <property type="entry name" value="FGAR-AT_linker"/>
    <property type="match status" value="1"/>
</dbReference>
<feature type="binding site" evidence="8">
    <location>
        <position position="97"/>
    </location>
    <ligand>
        <name>Mg(2+)</name>
        <dbReference type="ChEBI" id="CHEBI:18420"/>
        <label>1</label>
    </ligand>
</feature>
<evidence type="ECO:0000256" key="1">
    <source>
        <dbReference type="ARBA" id="ARBA00022490"/>
    </source>
</evidence>
<organism evidence="12 13">
    <name type="scientific">Pontivivens nitratireducens</name>
    <dbReference type="NCBI Taxonomy" id="2758038"/>
    <lineage>
        <taxon>Bacteria</taxon>
        <taxon>Pseudomonadati</taxon>
        <taxon>Pseudomonadota</taxon>
        <taxon>Alphaproteobacteria</taxon>
        <taxon>Rhodobacterales</taxon>
        <taxon>Paracoccaceae</taxon>
        <taxon>Pontivivens</taxon>
    </lineage>
</organism>
<comment type="caution">
    <text evidence="8">Lacks conserved residue(s) required for the propagation of feature annotation.</text>
</comment>
<dbReference type="SUPFAM" id="SSF55326">
    <property type="entry name" value="PurM N-terminal domain-like"/>
    <property type="match status" value="2"/>
</dbReference>
<dbReference type="InterPro" id="IPR036921">
    <property type="entry name" value="PurM-like_N_sf"/>
</dbReference>
<keyword evidence="7 8" id="KW-0460">Magnesium</keyword>
<dbReference type="InterPro" id="IPR010918">
    <property type="entry name" value="PurM-like_C_dom"/>
</dbReference>
<feature type="binding site" evidence="8">
    <location>
        <position position="120"/>
    </location>
    <ligand>
        <name>substrate</name>
    </ligand>
</feature>
<dbReference type="UniPathway" id="UPA00074">
    <property type="reaction ID" value="UER00128"/>
</dbReference>
<name>A0A6G7VN29_9RHOB</name>
<dbReference type="HAMAP" id="MF_00420">
    <property type="entry name" value="PurL_2"/>
    <property type="match status" value="1"/>
</dbReference>
<feature type="active site" evidence="8">
    <location>
        <position position="48"/>
    </location>
</feature>
<feature type="binding site" evidence="8">
    <location>
        <position position="51"/>
    </location>
    <ligand>
        <name>ATP</name>
        <dbReference type="ChEBI" id="CHEBI:30616"/>
    </ligand>
</feature>
<evidence type="ECO:0000256" key="3">
    <source>
        <dbReference type="ARBA" id="ARBA00022723"/>
    </source>
</evidence>
<feature type="binding site" evidence="8">
    <location>
        <position position="494"/>
    </location>
    <ligand>
        <name>ATP</name>
        <dbReference type="ChEBI" id="CHEBI:30616"/>
    </ligand>
</feature>
<dbReference type="KEGG" id="mon:G8E03_11385"/>
<dbReference type="InterPro" id="IPR010074">
    <property type="entry name" value="PRibForGlyAmidine_synth_PurL"/>
</dbReference>
<feature type="binding site" evidence="8">
    <location>
        <position position="272"/>
    </location>
    <ligand>
        <name>Mg(2+)</name>
        <dbReference type="ChEBI" id="CHEBI:18420"/>
        <label>2</label>
    </ligand>
</feature>
<feature type="domain" description="PurM-like N-terminal" evidence="9">
    <location>
        <begin position="437"/>
        <end position="555"/>
    </location>
</feature>
<feature type="binding site" evidence="8">
    <location>
        <begin position="316"/>
        <end position="318"/>
    </location>
    <ligand>
        <name>substrate</name>
    </ligand>
</feature>
<dbReference type="RefSeq" id="WP_166191867.1">
    <property type="nucleotide sequence ID" value="NZ_CP049811.1"/>
</dbReference>
<evidence type="ECO:0000259" key="11">
    <source>
        <dbReference type="Pfam" id="PF18072"/>
    </source>
</evidence>
<evidence type="ECO:0000259" key="10">
    <source>
        <dbReference type="Pfam" id="PF02769"/>
    </source>
</evidence>
<protein>
    <recommendedName>
        <fullName evidence="8">Phosphoribosylformylglycinamidine synthase subunit PurL</fullName>
        <shortName evidence="8">FGAM synthase</shortName>
        <ecNumber evidence="8">6.3.5.3</ecNumber>
    </recommendedName>
    <alternativeName>
        <fullName evidence="8">Formylglycinamide ribonucleotide amidotransferase subunit II</fullName>
        <shortName evidence="8">FGAR amidotransferase II</shortName>
        <shortName evidence="8">FGAR-AT II</shortName>
    </alternativeName>
    <alternativeName>
        <fullName evidence="8">Glutamine amidotransferase PurL</fullName>
    </alternativeName>
    <alternativeName>
        <fullName evidence="8">Phosphoribosylformylglycinamidine synthase subunit II</fullName>
    </alternativeName>
</protein>